<evidence type="ECO:0000256" key="3">
    <source>
        <dbReference type="ARBA" id="ARBA00022989"/>
    </source>
</evidence>
<evidence type="ECO:0000259" key="6">
    <source>
        <dbReference type="Pfam" id="PF01699"/>
    </source>
</evidence>
<evidence type="ECO:0000256" key="4">
    <source>
        <dbReference type="ARBA" id="ARBA00023136"/>
    </source>
</evidence>
<protein>
    <submittedName>
        <fullName evidence="7">Sodium:calcium antiporter</fullName>
    </submittedName>
</protein>
<evidence type="ECO:0000313" key="7">
    <source>
        <dbReference type="EMBL" id="MFC6039474.1"/>
    </source>
</evidence>
<feature type="transmembrane region" description="Helical" evidence="5">
    <location>
        <begin position="247"/>
        <end position="265"/>
    </location>
</feature>
<organism evidence="7 8">
    <name type="scientific">Paenisporosarcina macmurdoensis</name>
    <dbReference type="NCBI Taxonomy" id="212659"/>
    <lineage>
        <taxon>Bacteria</taxon>
        <taxon>Bacillati</taxon>
        <taxon>Bacillota</taxon>
        <taxon>Bacilli</taxon>
        <taxon>Bacillales</taxon>
        <taxon>Caryophanaceae</taxon>
        <taxon>Paenisporosarcina</taxon>
    </lineage>
</organism>
<reference evidence="8" key="1">
    <citation type="journal article" date="2019" name="Int. J. Syst. Evol. Microbiol.">
        <title>The Global Catalogue of Microorganisms (GCM) 10K type strain sequencing project: providing services to taxonomists for standard genome sequencing and annotation.</title>
        <authorList>
            <consortium name="The Broad Institute Genomics Platform"/>
            <consortium name="The Broad Institute Genome Sequencing Center for Infectious Disease"/>
            <person name="Wu L."/>
            <person name="Ma J."/>
        </authorList>
    </citation>
    <scope>NUCLEOTIDE SEQUENCE [LARGE SCALE GENOMIC DNA]</scope>
    <source>
        <strain evidence="8">CCUG 54527</strain>
    </source>
</reference>
<dbReference type="PANTHER" id="PTHR10846:SF8">
    <property type="entry name" value="INNER MEMBRANE PROTEIN YRBG"/>
    <property type="match status" value="1"/>
</dbReference>
<dbReference type="Gene3D" id="1.20.1420.30">
    <property type="entry name" value="NCX, central ion-binding region"/>
    <property type="match status" value="1"/>
</dbReference>
<feature type="transmembrane region" description="Helical" evidence="5">
    <location>
        <begin position="310"/>
        <end position="331"/>
    </location>
</feature>
<keyword evidence="8" id="KW-1185">Reference proteome</keyword>
<feature type="domain" description="Sodium/calcium exchanger membrane region" evidence="6">
    <location>
        <begin position="187"/>
        <end position="331"/>
    </location>
</feature>
<dbReference type="Proteomes" id="UP001596170">
    <property type="component" value="Unassembled WGS sequence"/>
</dbReference>
<comment type="subcellular location">
    <subcellularLocation>
        <location evidence="1">Membrane</location>
        <topology evidence="1">Multi-pass membrane protein</topology>
    </subcellularLocation>
</comment>
<dbReference type="Pfam" id="PF01699">
    <property type="entry name" value="Na_Ca_ex"/>
    <property type="match status" value="2"/>
</dbReference>
<dbReference type="PANTHER" id="PTHR10846">
    <property type="entry name" value="SODIUM/POTASSIUM/CALCIUM EXCHANGER"/>
    <property type="match status" value="1"/>
</dbReference>
<sequence>MVYIIFGLAAIITVLAAIELSNNADILSGKTPLGGLLVGTLLLGGATSLPEVTTSLTSVLISNPDIAVGNMLGSNMFNIFIIACFDIFYRNMRLYQRASNGHLYTAGLGLLLSIITLAALIRKLDFMILGVGVDTLLIACVYGIGMFVISGLSKDSIDNQLSGNDFQRDVIHENLHSTSIRRAVLNFSIAALAILGAGTLLSITGDTLAEITGLGSTFVGSFLMAATTSLPEAVAVLIALRLRNINLAIGSILGSNIFNMLILVGSDIVYQNGSILANVSPLHEITAFTVSMLSVLIIISLLRKKNTTSLSYLIPSLLIIVGYFVVTYLIFNS</sequence>
<dbReference type="InterPro" id="IPR044880">
    <property type="entry name" value="NCX_ion-bd_dom_sf"/>
</dbReference>
<evidence type="ECO:0000256" key="5">
    <source>
        <dbReference type="SAM" id="Phobius"/>
    </source>
</evidence>
<feature type="transmembrane region" description="Helical" evidence="5">
    <location>
        <begin position="127"/>
        <end position="149"/>
    </location>
</feature>
<dbReference type="InterPro" id="IPR004837">
    <property type="entry name" value="NaCa_Exmemb"/>
</dbReference>
<gene>
    <name evidence="7" type="ORF">ACFPYN_08565</name>
</gene>
<feature type="transmembrane region" description="Helical" evidence="5">
    <location>
        <begin position="101"/>
        <end position="121"/>
    </location>
</feature>
<feature type="domain" description="Sodium/calcium exchanger membrane region" evidence="6">
    <location>
        <begin position="3"/>
        <end position="121"/>
    </location>
</feature>
<evidence type="ECO:0000256" key="2">
    <source>
        <dbReference type="ARBA" id="ARBA00022692"/>
    </source>
</evidence>
<keyword evidence="3 5" id="KW-1133">Transmembrane helix</keyword>
<keyword evidence="4 5" id="KW-0472">Membrane</keyword>
<keyword evidence="2 5" id="KW-0812">Transmembrane</keyword>
<dbReference type="InterPro" id="IPR004481">
    <property type="entry name" value="K/Na/Ca-exchanger"/>
</dbReference>
<feature type="transmembrane region" description="Helical" evidence="5">
    <location>
        <begin position="217"/>
        <end position="240"/>
    </location>
</feature>
<proteinExistence type="predicted"/>
<comment type="caution">
    <text evidence="7">The sequence shown here is derived from an EMBL/GenBank/DDBJ whole genome shotgun (WGS) entry which is preliminary data.</text>
</comment>
<evidence type="ECO:0000256" key="1">
    <source>
        <dbReference type="ARBA" id="ARBA00004141"/>
    </source>
</evidence>
<feature type="transmembrane region" description="Helical" evidence="5">
    <location>
        <begin position="183"/>
        <end position="205"/>
    </location>
</feature>
<feature type="transmembrane region" description="Helical" evidence="5">
    <location>
        <begin position="285"/>
        <end position="303"/>
    </location>
</feature>
<name>A0ABW1L6Z8_9BACL</name>
<dbReference type="EMBL" id="JBHSRI010000009">
    <property type="protein sequence ID" value="MFC6039474.1"/>
    <property type="molecule type" value="Genomic_DNA"/>
</dbReference>
<accession>A0ABW1L6Z8</accession>
<evidence type="ECO:0000313" key="8">
    <source>
        <dbReference type="Proteomes" id="UP001596170"/>
    </source>
</evidence>
<dbReference type="RefSeq" id="WP_377733570.1">
    <property type="nucleotide sequence ID" value="NZ_JBHSRI010000009.1"/>
</dbReference>
<feature type="transmembrane region" description="Helical" evidence="5">
    <location>
        <begin position="66"/>
        <end position="89"/>
    </location>
</feature>